<comment type="caution">
    <text evidence="2">The sequence shown here is derived from an EMBL/GenBank/DDBJ whole genome shotgun (WGS) entry which is preliminary data.</text>
</comment>
<evidence type="ECO:0000313" key="3">
    <source>
        <dbReference type="Proteomes" id="UP000783213"/>
    </source>
</evidence>
<protein>
    <submittedName>
        <fullName evidence="2">Uncharacterized protein</fullName>
    </submittedName>
</protein>
<dbReference type="RefSeq" id="XP_038807812.1">
    <property type="nucleotide sequence ID" value="XM_038955946.1"/>
</dbReference>
<keyword evidence="3" id="KW-1185">Reference proteome</keyword>
<dbReference type="Proteomes" id="UP000783213">
    <property type="component" value="Unassembled WGS sequence"/>
</dbReference>
<name>A0ABQ7IFX0_9HELO</name>
<proteinExistence type="predicted"/>
<evidence type="ECO:0000313" key="2">
    <source>
        <dbReference type="EMBL" id="KAF7922112.1"/>
    </source>
</evidence>
<dbReference type="EMBL" id="RCSX01000021">
    <property type="protein sequence ID" value="KAF7922112.1"/>
    <property type="molecule type" value="Genomic_DNA"/>
</dbReference>
<evidence type="ECO:0000256" key="1">
    <source>
        <dbReference type="SAM" id="MobiDB-lite"/>
    </source>
</evidence>
<accession>A0ABQ7IFX0</accession>
<feature type="region of interest" description="Disordered" evidence="1">
    <location>
        <begin position="1"/>
        <end position="20"/>
    </location>
</feature>
<dbReference type="GeneID" id="62235096"/>
<gene>
    <name evidence="2" type="ORF">EAE98_008323</name>
</gene>
<reference evidence="2 3" key="1">
    <citation type="journal article" date="2020" name="Genome Biol. Evol.">
        <title>Comparative genomics of Sclerotiniaceae.</title>
        <authorList>
            <person name="Valero Jimenez C.A."/>
            <person name="Steentjes M."/>
            <person name="Scholten O.E."/>
            <person name="Van Kan J.A.L."/>
        </authorList>
    </citation>
    <scope>NUCLEOTIDE SEQUENCE [LARGE SCALE GENOMIC DNA]</scope>
    <source>
        <strain evidence="2 3">B1</strain>
    </source>
</reference>
<organism evidence="2 3">
    <name type="scientific">Botrytis deweyae</name>
    <dbReference type="NCBI Taxonomy" id="2478750"/>
    <lineage>
        <taxon>Eukaryota</taxon>
        <taxon>Fungi</taxon>
        <taxon>Dikarya</taxon>
        <taxon>Ascomycota</taxon>
        <taxon>Pezizomycotina</taxon>
        <taxon>Leotiomycetes</taxon>
        <taxon>Helotiales</taxon>
        <taxon>Sclerotiniaceae</taxon>
        <taxon>Botrytis</taxon>
    </lineage>
</organism>
<sequence length="69" mass="7794">MKEQAKEQTSTISKPDAVMNVEQSSGKDLFEFREFSKVRVHGNSSVKDSDIFGEKSLDGHWSMALEDDQ</sequence>